<feature type="region of interest" description="Disordered" evidence="1">
    <location>
        <begin position="587"/>
        <end position="608"/>
    </location>
</feature>
<dbReference type="AlphaFoldDB" id="W9GCM3"/>
<feature type="compositionally biased region" description="Pro residues" evidence="1">
    <location>
        <begin position="869"/>
        <end position="883"/>
    </location>
</feature>
<dbReference type="PATRIC" id="fig|1386089.3.peg.1118"/>
<dbReference type="STRING" id="1386089.N865_02485"/>
<dbReference type="Proteomes" id="UP000019489">
    <property type="component" value="Unassembled WGS sequence"/>
</dbReference>
<dbReference type="Gene3D" id="2.180.10.10">
    <property type="entry name" value="RHS repeat-associated core"/>
    <property type="match status" value="1"/>
</dbReference>
<feature type="compositionally biased region" description="Low complexity" evidence="1">
    <location>
        <begin position="884"/>
        <end position="910"/>
    </location>
</feature>
<proteinExistence type="predicted"/>
<evidence type="ECO:0000313" key="2">
    <source>
        <dbReference type="EMBL" id="EWT02553.1"/>
    </source>
</evidence>
<dbReference type="EMBL" id="AWSA01000009">
    <property type="protein sequence ID" value="EWT02553.1"/>
    <property type="molecule type" value="Genomic_DNA"/>
</dbReference>
<keyword evidence="3" id="KW-1185">Reference proteome</keyword>
<dbReference type="eggNOG" id="COG3209">
    <property type="taxonomic scope" value="Bacteria"/>
</dbReference>
<comment type="caution">
    <text evidence="2">The sequence shown here is derived from an EMBL/GenBank/DDBJ whole genome shotgun (WGS) entry which is preliminary data.</text>
</comment>
<name>W9GCM3_9MICO</name>
<feature type="compositionally biased region" description="Pro residues" evidence="1">
    <location>
        <begin position="722"/>
        <end position="750"/>
    </location>
</feature>
<dbReference type="PRINTS" id="PR01217">
    <property type="entry name" value="PRICHEXTENSN"/>
</dbReference>
<reference evidence="2 3" key="1">
    <citation type="submission" date="2013-08" db="EMBL/GenBank/DDBJ databases">
        <title>Intrasporangium oryzae NRRL B-24470.</title>
        <authorList>
            <person name="Liu H."/>
            <person name="Wang G."/>
        </authorList>
    </citation>
    <scope>NUCLEOTIDE SEQUENCE [LARGE SCALE GENOMIC DNA]</scope>
    <source>
        <strain evidence="2 3">NRRL B-24470</strain>
    </source>
</reference>
<feature type="region of interest" description="Disordered" evidence="1">
    <location>
        <begin position="700"/>
        <end position="944"/>
    </location>
</feature>
<organism evidence="2 3">
    <name type="scientific">Intrasporangium oryzae NRRL B-24470</name>
    <dbReference type="NCBI Taxonomy" id="1386089"/>
    <lineage>
        <taxon>Bacteria</taxon>
        <taxon>Bacillati</taxon>
        <taxon>Actinomycetota</taxon>
        <taxon>Actinomycetes</taxon>
        <taxon>Micrococcales</taxon>
        <taxon>Intrasporangiaceae</taxon>
        <taxon>Intrasporangium</taxon>
    </lineage>
</organism>
<evidence type="ECO:0000313" key="3">
    <source>
        <dbReference type="Proteomes" id="UP000019489"/>
    </source>
</evidence>
<accession>W9GCM3</accession>
<evidence type="ECO:0000256" key="1">
    <source>
        <dbReference type="SAM" id="MobiDB-lite"/>
    </source>
</evidence>
<feature type="compositionally biased region" description="Low complexity" evidence="1">
    <location>
        <begin position="773"/>
        <end position="801"/>
    </location>
</feature>
<gene>
    <name evidence="2" type="ORF">N865_02485</name>
</gene>
<protein>
    <submittedName>
        <fullName evidence="2">Uncharacterized protein</fullName>
    </submittedName>
</protein>
<sequence length="944" mass="97737">MVTERDPRTGLGTDYTWDGASTRIASVRQNTLAATKLTYGSGRLTQVSREAPVEGQPDVTVARYVYDIATSGTGLPNLTGPTGVTAWHQAKAPVTGYAVFGQDYTGPVSGTSVDWTYADLSYVDDLGYTVNSASYGAGAWQITSTDYDTTTNNVVRQLDASATAATAKATPAMTPAQVDTLSTQTLYNNEVKDSSGTVVLPAGSRVTDTYGPARPVVLADGTVAPLRPHTHTDYDQGAPNGGINSATGQQFSLPTTIKVTAATAVGADAETISVSTNGYGKVNSTDPNEGDGWALGTATTTSTWTNTTSSSGAITATTRYDTLGRVIEKRQPLSSGADAGTTKTAYYTAAAQSAPNTDCGEHPEWAGLTCRTYPAAAPDQGPSLPDETTTYTMWLHPSTVVEASGGATRTTTTTYDAAERPVSTRLTATGLTGSTPRPGSYTKYRPNGLVDYTGALNSSGTDADTAGRTTYNYDRWARPTTVTGDAGPVTTSYNPAGKVDTVTDAKGSRSYGYDGTDAAGKLERRGLVTSLTVSRPGTGGALTYAAGYDADGQLTRQGMPGGITQVTSYDEGGEPVGLTYLGQVTPVTASTDPDTGETVYTPGTPQQDQPWMSWSTVNDITGRARLLETGTGAAFDNGTGVASIEDVAPWTADAVGQGSSYAREYRYDPAGRLTYARSAESTPTPDTASLASTCTERTYAFDANGRQPAKRSRCTQTATAPAPGPPPPRPRPDGTPPTGPPPDETAPAPTPTTCSAARPHSRPRTPPTRPRETSPSATTTTTCPAASPRATPTRRSPSTRPADGRPKPPPLAPAALPAPRRRCAATRTRATTPPGPRPRHLALRTRPSPASPHRSEATCRPRSGRTAPPACPSPTPTETPAPPSRSTRARPAAPQRCPSAGGPATTSTATPPAPPPPTRSTAHSATAGSEPNNAPPAAGLRASP</sequence>